<evidence type="ECO:0000256" key="1">
    <source>
        <dbReference type="SAM" id="MobiDB-lite"/>
    </source>
</evidence>
<feature type="region of interest" description="Disordered" evidence="1">
    <location>
        <begin position="1"/>
        <end position="28"/>
    </location>
</feature>
<dbReference type="GeneID" id="62146612"/>
<dbReference type="InterPro" id="IPR011333">
    <property type="entry name" value="SKP1/BTB/POZ_sf"/>
</dbReference>
<dbReference type="SUPFAM" id="SSF54695">
    <property type="entry name" value="POZ domain"/>
    <property type="match status" value="1"/>
</dbReference>
<reference evidence="3 4" key="1">
    <citation type="journal article" date="2020" name="Genome Biol. Evol.">
        <title>Comparative genomics of Sclerotiniaceae.</title>
        <authorList>
            <person name="Valero Jimenez C.A."/>
            <person name="Steentjes M."/>
            <person name="Scholten O.E."/>
            <person name="Van Kan J.A.L."/>
        </authorList>
    </citation>
    <scope>NUCLEOTIDE SEQUENCE [LARGE SCALE GENOMIC DNA]</scope>
    <source>
        <strain evidence="3 4">MUCL 94</strain>
    </source>
</reference>
<gene>
    <name evidence="3" type="ORF">EAE97_003023</name>
</gene>
<keyword evidence="4" id="KW-1185">Reference proteome</keyword>
<dbReference type="PROSITE" id="PS50097">
    <property type="entry name" value="BTB"/>
    <property type="match status" value="1"/>
</dbReference>
<organism evidence="3 4">
    <name type="scientific">Botrytis byssoidea</name>
    <dbReference type="NCBI Taxonomy" id="139641"/>
    <lineage>
        <taxon>Eukaryota</taxon>
        <taxon>Fungi</taxon>
        <taxon>Dikarya</taxon>
        <taxon>Ascomycota</taxon>
        <taxon>Pezizomycotina</taxon>
        <taxon>Leotiomycetes</taxon>
        <taxon>Helotiales</taxon>
        <taxon>Sclerotiniaceae</taxon>
        <taxon>Botrytis</taxon>
    </lineage>
</organism>
<dbReference type="PANTHER" id="PTHR47843:SF2">
    <property type="entry name" value="BTB DOMAIN-CONTAINING PROTEIN"/>
    <property type="match status" value="1"/>
</dbReference>
<dbReference type="EMBL" id="RCSW01000005">
    <property type="protein sequence ID" value="KAF7949514.1"/>
    <property type="molecule type" value="Genomic_DNA"/>
</dbReference>
<evidence type="ECO:0000313" key="4">
    <source>
        <dbReference type="Proteomes" id="UP000710849"/>
    </source>
</evidence>
<comment type="caution">
    <text evidence="3">The sequence shown here is derived from an EMBL/GenBank/DDBJ whole genome shotgun (WGS) entry which is preliminary data.</text>
</comment>
<dbReference type="PANTHER" id="PTHR47843">
    <property type="entry name" value="BTB DOMAIN-CONTAINING PROTEIN-RELATED"/>
    <property type="match status" value="1"/>
</dbReference>
<dbReference type="Gene3D" id="3.30.710.10">
    <property type="entry name" value="Potassium Channel Kv1.1, Chain A"/>
    <property type="match status" value="1"/>
</dbReference>
<dbReference type="CDD" id="cd18186">
    <property type="entry name" value="BTB_POZ_ZBTB_KLHL-like"/>
    <property type="match status" value="1"/>
</dbReference>
<name>A0A9P5IVZ8_9HELO</name>
<evidence type="ECO:0000313" key="3">
    <source>
        <dbReference type="EMBL" id="KAF7949514.1"/>
    </source>
</evidence>
<dbReference type="AlphaFoldDB" id="A0A9P5IVZ8"/>
<evidence type="ECO:0000259" key="2">
    <source>
        <dbReference type="PROSITE" id="PS50097"/>
    </source>
</evidence>
<feature type="domain" description="BTB" evidence="2">
    <location>
        <begin position="30"/>
        <end position="101"/>
    </location>
</feature>
<proteinExistence type="predicted"/>
<sequence>MSSLVKPPAEKIATPPPTNPKKKPFSSPNEMVTFIVGTGDKQETFQIHKQIACEHSEVWNRAFNSVFVEGQTQTYRIEDTVPEVFRLLTQWVYREEFDHVHSGELNAAHKDFDSIIQDCRYVYDNTAEGSVLRRFVIEHSCWGKTSSFRDKDLFSYPVEALGDIILALERQLPENFRAKKCTQMIGENYLVEEDSTTES</sequence>
<dbReference type="RefSeq" id="XP_038735398.1">
    <property type="nucleotide sequence ID" value="XM_038873535.1"/>
</dbReference>
<dbReference type="Pfam" id="PF00651">
    <property type="entry name" value="BTB"/>
    <property type="match status" value="1"/>
</dbReference>
<accession>A0A9P5IVZ8</accession>
<dbReference type="Proteomes" id="UP000710849">
    <property type="component" value="Unassembled WGS sequence"/>
</dbReference>
<dbReference type="InterPro" id="IPR000210">
    <property type="entry name" value="BTB/POZ_dom"/>
</dbReference>
<protein>
    <recommendedName>
        <fullName evidence="2">BTB domain-containing protein</fullName>
    </recommendedName>
</protein>